<organism evidence="2 3">
    <name type="scientific">Methanimicrococcus hacksteinii</name>
    <dbReference type="NCBI Taxonomy" id="3028293"/>
    <lineage>
        <taxon>Archaea</taxon>
        <taxon>Methanobacteriati</taxon>
        <taxon>Methanobacteriota</taxon>
        <taxon>Stenosarchaea group</taxon>
        <taxon>Methanomicrobia</taxon>
        <taxon>Methanosarcinales</taxon>
        <taxon>Methanosarcinaceae</taxon>
        <taxon>Methanimicrococcus</taxon>
    </lineage>
</organism>
<evidence type="ECO:0000256" key="1">
    <source>
        <dbReference type="SAM" id="MobiDB-lite"/>
    </source>
</evidence>
<feature type="compositionally biased region" description="Low complexity" evidence="1">
    <location>
        <begin position="10"/>
        <end position="23"/>
    </location>
</feature>
<name>A0ABU3VR79_9EURY</name>
<reference evidence="2 3" key="1">
    <citation type="submission" date="2023-06" db="EMBL/GenBank/DDBJ databases">
        <title>Genome sequence of Methanimicrococcus sp. At1.</title>
        <authorList>
            <person name="Protasov E."/>
            <person name="Platt K."/>
            <person name="Poehlein A."/>
            <person name="Daniel R."/>
            <person name="Brune A."/>
        </authorList>
    </citation>
    <scope>NUCLEOTIDE SEQUENCE [LARGE SCALE GENOMIC DNA]</scope>
    <source>
        <strain evidence="2 3">At1</strain>
    </source>
</reference>
<gene>
    <name evidence="2" type="ORF">MmiAt1_15210</name>
</gene>
<comment type="caution">
    <text evidence="2">The sequence shown here is derived from an EMBL/GenBank/DDBJ whole genome shotgun (WGS) entry which is preliminary data.</text>
</comment>
<dbReference type="EMBL" id="JAWDKC010000025">
    <property type="protein sequence ID" value="MDV0445918.1"/>
    <property type="molecule type" value="Genomic_DNA"/>
</dbReference>
<evidence type="ECO:0000313" key="3">
    <source>
        <dbReference type="Proteomes" id="UP001272052"/>
    </source>
</evidence>
<protein>
    <submittedName>
        <fullName evidence="2">Uncharacterized protein</fullName>
    </submittedName>
</protein>
<proteinExistence type="predicted"/>
<sequence length="78" mass="8573">MYVFEKRSSSRAASAAALPSGRSRQQEAGRQVCNCINYNCRQQQTDNSKVICAHARGSERLLKKDADANGKTPAVQMI</sequence>
<keyword evidence="3" id="KW-1185">Reference proteome</keyword>
<evidence type="ECO:0000313" key="2">
    <source>
        <dbReference type="EMBL" id="MDV0445918.1"/>
    </source>
</evidence>
<dbReference type="Proteomes" id="UP001272052">
    <property type="component" value="Unassembled WGS sequence"/>
</dbReference>
<accession>A0ABU3VR79</accession>
<feature type="region of interest" description="Disordered" evidence="1">
    <location>
        <begin position="1"/>
        <end position="25"/>
    </location>
</feature>